<evidence type="ECO:0000313" key="2">
    <source>
        <dbReference type="EMBL" id="PWS32678.1"/>
    </source>
</evidence>
<comment type="caution">
    <text evidence="2">The sequence shown here is derived from an EMBL/GenBank/DDBJ whole genome shotgun (WGS) entry which is preliminary data.</text>
</comment>
<feature type="region of interest" description="Disordered" evidence="1">
    <location>
        <begin position="249"/>
        <end position="283"/>
    </location>
</feature>
<feature type="compositionally biased region" description="Polar residues" evidence="1">
    <location>
        <begin position="263"/>
        <end position="283"/>
    </location>
</feature>
<proteinExistence type="predicted"/>
<organism evidence="2 3">
    <name type="scientific">Pedobacter paludis</name>
    <dbReference type="NCBI Taxonomy" id="2203212"/>
    <lineage>
        <taxon>Bacteria</taxon>
        <taxon>Pseudomonadati</taxon>
        <taxon>Bacteroidota</taxon>
        <taxon>Sphingobacteriia</taxon>
        <taxon>Sphingobacteriales</taxon>
        <taxon>Sphingobacteriaceae</taxon>
        <taxon>Pedobacter</taxon>
    </lineage>
</organism>
<dbReference type="AlphaFoldDB" id="A0A317F5A5"/>
<dbReference type="OrthoDB" id="6372253at2"/>
<protein>
    <submittedName>
        <fullName evidence="2">Uncharacterized protein</fullName>
    </submittedName>
</protein>
<sequence>MNEPNLEYLKKTLDYLGFGTKLNDVMETAIRREIPKFSVGISSYFEPPLKLGQDLAQKDTVHFTLDFNKAKENDTYFLNDYSAELKSHNGIQRAHSFNLERDHRVTAVQAYRLLLGAAIQKDIVKRAEAENSPAEKQQIWMKVDLDILDSYGKHPVAKVYPNYGFDISETLDKYPILWKHDKEKDAVIADLKRGAFPEVAMDFGDRISPVVISANPRMRNLDVYDTRMNVIRNDRIFPDQATPQRVELMGHENQQASGFEPSNGGSQTQDQEVSNQQTRSRGR</sequence>
<dbReference type="RefSeq" id="WP_109928850.1">
    <property type="nucleotide sequence ID" value="NZ_QGNY01000002.1"/>
</dbReference>
<accession>A0A317F5A5</accession>
<name>A0A317F5A5_9SPHI</name>
<keyword evidence="3" id="KW-1185">Reference proteome</keyword>
<evidence type="ECO:0000313" key="3">
    <source>
        <dbReference type="Proteomes" id="UP000245391"/>
    </source>
</evidence>
<dbReference type="EMBL" id="QGNY01000002">
    <property type="protein sequence ID" value="PWS32678.1"/>
    <property type="molecule type" value="Genomic_DNA"/>
</dbReference>
<evidence type="ECO:0000256" key="1">
    <source>
        <dbReference type="SAM" id="MobiDB-lite"/>
    </source>
</evidence>
<reference evidence="3" key="1">
    <citation type="submission" date="2018-05" db="EMBL/GenBank/DDBJ databases">
        <title>Pedobacter paludis sp. nov., isolated from wetland soil.</title>
        <authorList>
            <person name="Zhang Y."/>
        </authorList>
    </citation>
    <scope>NUCLEOTIDE SEQUENCE [LARGE SCALE GENOMIC DNA]</scope>
    <source>
        <strain evidence="3">R-8</strain>
    </source>
</reference>
<dbReference type="Proteomes" id="UP000245391">
    <property type="component" value="Unassembled WGS sequence"/>
</dbReference>
<gene>
    <name evidence="2" type="ORF">DF947_06295</name>
</gene>